<dbReference type="RefSeq" id="WP_378176952.1">
    <property type="nucleotide sequence ID" value="NZ_JBHTCR010000003.1"/>
</dbReference>
<evidence type="ECO:0000313" key="3">
    <source>
        <dbReference type="Proteomes" id="UP001596550"/>
    </source>
</evidence>
<feature type="domain" description="BD-FAE-like" evidence="1">
    <location>
        <begin position="46"/>
        <end position="125"/>
    </location>
</feature>
<accession>A0ABW2LYL6</accession>
<name>A0ABW2LYL6_9FLAO</name>
<sequence length="152" mass="17749">MKKYLFLLFLLIIFLSCKEKNITFKDGIFFKIEKNISYGKNPSQKLDFYIPENKDSIKGIFVLIHGGGWKAGDKSNLTYFTFSMMEKFPDYAFANINYRLADNHSFILPNQTDDIDNALELVSKKMWGNKVKAAIYFDRKQCRCTFIYAVCL</sequence>
<protein>
    <recommendedName>
        <fullName evidence="1">BD-FAE-like domain-containing protein</fullName>
    </recommendedName>
</protein>
<dbReference type="EMBL" id="JBHTCR010000003">
    <property type="protein sequence ID" value="MFC7346780.1"/>
    <property type="molecule type" value="Genomic_DNA"/>
</dbReference>
<gene>
    <name evidence="2" type="ORF">ACFQO9_08655</name>
</gene>
<dbReference type="SUPFAM" id="SSF53474">
    <property type="entry name" value="alpha/beta-Hydrolases"/>
    <property type="match status" value="1"/>
</dbReference>
<dbReference type="InterPro" id="IPR049492">
    <property type="entry name" value="BD-FAE-like_dom"/>
</dbReference>
<organism evidence="2 3">
    <name type="scientific">Chryseobacterium zhengzhouense</name>
    <dbReference type="NCBI Taxonomy" id="1636086"/>
    <lineage>
        <taxon>Bacteria</taxon>
        <taxon>Pseudomonadati</taxon>
        <taxon>Bacteroidota</taxon>
        <taxon>Flavobacteriia</taxon>
        <taxon>Flavobacteriales</taxon>
        <taxon>Weeksellaceae</taxon>
        <taxon>Chryseobacterium group</taxon>
        <taxon>Chryseobacterium</taxon>
    </lineage>
</organism>
<evidence type="ECO:0000313" key="2">
    <source>
        <dbReference type="EMBL" id="MFC7346780.1"/>
    </source>
</evidence>
<reference evidence="3" key="1">
    <citation type="journal article" date="2019" name="Int. J. Syst. Evol. Microbiol.">
        <title>The Global Catalogue of Microorganisms (GCM) 10K type strain sequencing project: providing services to taxonomists for standard genome sequencing and annotation.</title>
        <authorList>
            <consortium name="The Broad Institute Genomics Platform"/>
            <consortium name="The Broad Institute Genome Sequencing Center for Infectious Disease"/>
            <person name="Wu L."/>
            <person name="Ma J."/>
        </authorList>
    </citation>
    <scope>NUCLEOTIDE SEQUENCE [LARGE SCALE GENOMIC DNA]</scope>
    <source>
        <strain evidence="3">CCUG 54781</strain>
    </source>
</reference>
<keyword evidence="3" id="KW-1185">Reference proteome</keyword>
<dbReference type="Pfam" id="PF20434">
    <property type="entry name" value="BD-FAE"/>
    <property type="match status" value="1"/>
</dbReference>
<proteinExistence type="predicted"/>
<dbReference type="PROSITE" id="PS51257">
    <property type="entry name" value="PROKAR_LIPOPROTEIN"/>
    <property type="match status" value="1"/>
</dbReference>
<dbReference type="InterPro" id="IPR029058">
    <property type="entry name" value="AB_hydrolase_fold"/>
</dbReference>
<comment type="caution">
    <text evidence="2">The sequence shown here is derived from an EMBL/GenBank/DDBJ whole genome shotgun (WGS) entry which is preliminary data.</text>
</comment>
<evidence type="ECO:0000259" key="1">
    <source>
        <dbReference type="Pfam" id="PF20434"/>
    </source>
</evidence>
<dbReference type="Proteomes" id="UP001596550">
    <property type="component" value="Unassembled WGS sequence"/>
</dbReference>
<dbReference type="Gene3D" id="3.40.50.1820">
    <property type="entry name" value="alpha/beta hydrolase"/>
    <property type="match status" value="1"/>
</dbReference>